<feature type="binding site" evidence="16">
    <location>
        <position position="66"/>
    </location>
    <ligand>
        <name>GTP</name>
        <dbReference type="ChEBI" id="CHEBI:37565"/>
    </ligand>
</feature>
<dbReference type="Gene3D" id="3.40.50.300">
    <property type="entry name" value="P-loop containing nucleotide triphosphate hydrolases"/>
    <property type="match status" value="1"/>
</dbReference>
<dbReference type="PANTHER" id="PTHR34848">
    <property type="match status" value="1"/>
</dbReference>
<evidence type="ECO:0000256" key="16">
    <source>
        <dbReference type="PIRSR" id="PIRSR006135-2"/>
    </source>
</evidence>
<accession>A0A2V2L7N0</accession>
<dbReference type="OrthoDB" id="9788370at2"/>
<evidence type="ECO:0000256" key="8">
    <source>
        <dbReference type="ARBA" id="ARBA00022573"/>
    </source>
</evidence>
<comment type="caution">
    <text evidence="17">The sequence shown here is derived from an EMBL/GenBank/DDBJ whole genome shotgun (WGS) entry which is preliminary data.</text>
</comment>
<dbReference type="GO" id="GO:0005525">
    <property type="term" value="F:GTP binding"/>
    <property type="evidence" value="ECO:0007669"/>
    <property type="project" value="UniProtKB-UniRule"/>
</dbReference>
<evidence type="ECO:0000256" key="2">
    <source>
        <dbReference type="ARBA" id="ARBA00000711"/>
    </source>
</evidence>
<sequence length="175" mass="18476">MHKTSLPPLCLVIGGAASGKSRFAEKIINDSGLSKVYIATAQVWDDEMRTKIEQHKARRSGWRELEAPMDLPGALAGIAAGEAALLDCLTLWLTNHLLAGSDIDAQTDRLCTALAGCTGPVVVVSNEVGQGIVPDNALSRRFREAQGRVNQRVAAQADKVTAVIAGLPLVLKGAP</sequence>
<keyword evidence="12 14" id="KW-0067">ATP-binding</keyword>
<feature type="binding site" evidence="16">
    <location>
        <begin position="39"/>
        <end position="41"/>
    </location>
    <ligand>
        <name>GTP</name>
        <dbReference type="ChEBI" id="CHEBI:37565"/>
    </ligand>
</feature>
<dbReference type="GO" id="GO:0043752">
    <property type="term" value="F:adenosylcobinamide kinase activity"/>
    <property type="evidence" value="ECO:0007669"/>
    <property type="project" value="UniProtKB-EC"/>
</dbReference>
<keyword evidence="18" id="KW-1185">Reference proteome</keyword>
<dbReference type="AlphaFoldDB" id="A0A2V2L7N0"/>
<organism evidence="17 18">
    <name type="scientific">Meridianimarinicoccus roseus</name>
    <dbReference type="NCBI Taxonomy" id="2072018"/>
    <lineage>
        <taxon>Bacteria</taxon>
        <taxon>Pseudomonadati</taxon>
        <taxon>Pseudomonadota</taxon>
        <taxon>Alphaproteobacteria</taxon>
        <taxon>Rhodobacterales</taxon>
        <taxon>Paracoccaceae</taxon>
        <taxon>Meridianimarinicoccus</taxon>
    </lineage>
</organism>
<dbReference type="EC" id="2.7.1.156" evidence="14"/>
<evidence type="ECO:0000256" key="10">
    <source>
        <dbReference type="ARBA" id="ARBA00022741"/>
    </source>
</evidence>
<dbReference type="Pfam" id="PF02283">
    <property type="entry name" value="CobU"/>
    <property type="match status" value="1"/>
</dbReference>
<feature type="binding site" evidence="16">
    <location>
        <begin position="56"/>
        <end position="59"/>
    </location>
    <ligand>
        <name>GTP</name>
        <dbReference type="ChEBI" id="CHEBI:37565"/>
    </ligand>
</feature>
<keyword evidence="9 14" id="KW-0808">Transferase</keyword>
<protein>
    <recommendedName>
        <fullName evidence="14">Bifunctional adenosylcobalamin biosynthesis protein</fullName>
        <ecNumber evidence="14">2.7.1.156</ecNumber>
        <ecNumber evidence="14">2.7.7.62</ecNumber>
    </recommendedName>
</protein>
<evidence type="ECO:0000256" key="15">
    <source>
        <dbReference type="PIRSR" id="PIRSR006135-1"/>
    </source>
</evidence>
<keyword evidence="10 14" id="KW-0547">Nucleotide-binding</keyword>
<comment type="similarity">
    <text evidence="7 14">Belongs to the CobU/CobP family.</text>
</comment>
<comment type="catalytic activity">
    <reaction evidence="3">
        <text>adenosylcob(III)inamide + GTP = adenosylcob(III)inamide phosphate + GDP + H(+)</text>
        <dbReference type="Rhea" id="RHEA:15765"/>
        <dbReference type="ChEBI" id="CHEBI:2480"/>
        <dbReference type="ChEBI" id="CHEBI:15378"/>
        <dbReference type="ChEBI" id="CHEBI:37565"/>
        <dbReference type="ChEBI" id="CHEBI:58189"/>
        <dbReference type="ChEBI" id="CHEBI:58502"/>
        <dbReference type="EC" id="2.7.1.156"/>
    </reaction>
</comment>
<evidence type="ECO:0000256" key="5">
    <source>
        <dbReference type="ARBA" id="ARBA00004692"/>
    </source>
</evidence>
<evidence type="ECO:0000256" key="12">
    <source>
        <dbReference type="ARBA" id="ARBA00022840"/>
    </source>
</evidence>
<dbReference type="InterPro" id="IPR027417">
    <property type="entry name" value="P-loop_NTPase"/>
</dbReference>
<evidence type="ECO:0000256" key="7">
    <source>
        <dbReference type="ARBA" id="ARBA00007490"/>
    </source>
</evidence>
<evidence type="ECO:0000256" key="1">
    <source>
        <dbReference type="ARBA" id="ARBA00000312"/>
    </source>
</evidence>
<dbReference type="GO" id="GO:0009236">
    <property type="term" value="P:cobalamin biosynthetic process"/>
    <property type="evidence" value="ECO:0007669"/>
    <property type="project" value="UniProtKB-UniRule"/>
</dbReference>
<evidence type="ECO:0000313" key="17">
    <source>
        <dbReference type="EMBL" id="PWR01332.1"/>
    </source>
</evidence>
<dbReference type="EMBL" id="QGKU01000052">
    <property type="protein sequence ID" value="PWR01332.1"/>
    <property type="molecule type" value="Genomic_DNA"/>
</dbReference>
<comment type="function">
    <text evidence="4 14">Catalyzes ATP-dependent phosphorylation of adenosylcobinamide and addition of GMP to adenosylcobinamide phosphate.</text>
</comment>
<feature type="binding site" evidence="16">
    <location>
        <begin position="14"/>
        <end position="21"/>
    </location>
    <ligand>
        <name>GTP</name>
        <dbReference type="ChEBI" id="CHEBI:37565"/>
    </ligand>
</feature>
<evidence type="ECO:0000256" key="6">
    <source>
        <dbReference type="ARBA" id="ARBA00005159"/>
    </source>
</evidence>
<dbReference type="PIRSF" id="PIRSF006135">
    <property type="entry name" value="CobU"/>
    <property type="match status" value="1"/>
</dbReference>
<feature type="active site" description="GMP-histidine intermediate" evidence="15">
    <location>
        <position position="55"/>
    </location>
</feature>
<comment type="pathway">
    <text evidence="5 14">Cofactor biosynthesis; adenosylcobalamin biosynthesis; adenosylcobalamin from cob(II)yrinate a,c-diamide: step 6/7.</text>
</comment>
<dbReference type="Proteomes" id="UP000245680">
    <property type="component" value="Unassembled WGS sequence"/>
</dbReference>
<evidence type="ECO:0000313" key="18">
    <source>
        <dbReference type="Proteomes" id="UP000245680"/>
    </source>
</evidence>
<dbReference type="GO" id="GO:0005524">
    <property type="term" value="F:ATP binding"/>
    <property type="evidence" value="ECO:0007669"/>
    <property type="project" value="UniProtKB-UniRule"/>
</dbReference>
<dbReference type="SUPFAM" id="SSF52540">
    <property type="entry name" value="P-loop containing nucleoside triphosphate hydrolases"/>
    <property type="match status" value="1"/>
</dbReference>
<evidence type="ECO:0000256" key="13">
    <source>
        <dbReference type="ARBA" id="ARBA00023134"/>
    </source>
</evidence>
<evidence type="ECO:0000256" key="4">
    <source>
        <dbReference type="ARBA" id="ARBA00003889"/>
    </source>
</evidence>
<name>A0A2V2L7N0_9RHOB</name>
<evidence type="ECO:0000256" key="14">
    <source>
        <dbReference type="PIRNR" id="PIRNR006135"/>
    </source>
</evidence>
<dbReference type="PANTHER" id="PTHR34848:SF1">
    <property type="entry name" value="BIFUNCTIONAL ADENOSYLCOBALAMIN BIOSYNTHESIS PROTEIN COBU"/>
    <property type="match status" value="1"/>
</dbReference>
<comment type="pathway">
    <text evidence="6 14">Cofactor biosynthesis; adenosylcobalamin biosynthesis; adenosylcobalamin from cob(II)yrinate a,c-diamide: step 5/7.</text>
</comment>
<gene>
    <name evidence="17" type="ORF">DKT77_17365</name>
</gene>
<dbReference type="GO" id="GO:0008820">
    <property type="term" value="F:cobinamide phosphate guanylyltransferase activity"/>
    <property type="evidence" value="ECO:0007669"/>
    <property type="project" value="UniProtKB-UniRule"/>
</dbReference>
<feature type="binding site" evidence="16">
    <location>
        <position position="87"/>
    </location>
    <ligand>
        <name>GTP</name>
        <dbReference type="ChEBI" id="CHEBI:37565"/>
    </ligand>
</feature>
<comment type="catalytic activity">
    <reaction evidence="1 14">
        <text>adenosylcob(III)inamide + ATP = adenosylcob(III)inamide phosphate + ADP + H(+)</text>
        <dbReference type="Rhea" id="RHEA:15769"/>
        <dbReference type="ChEBI" id="CHEBI:2480"/>
        <dbReference type="ChEBI" id="CHEBI:15378"/>
        <dbReference type="ChEBI" id="CHEBI:30616"/>
        <dbReference type="ChEBI" id="CHEBI:58502"/>
        <dbReference type="ChEBI" id="CHEBI:456216"/>
        <dbReference type="EC" id="2.7.1.156"/>
    </reaction>
</comment>
<dbReference type="EC" id="2.7.7.62" evidence="14"/>
<dbReference type="CDD" id="cd00544">
    <property type="entry name" value="CobU"/>
    <property type="match status" value="1"/>
</dbReference>
<evidence type="ECO:0000256" key="9">
    <source>
        <dbReference type="ARBA" id="ARBA00022679"/>
    </source>
</evidence>
<dbReference type="InterPro" id="IPR003203">
    <property type="entry name" value="CobU/CobP"/>
</dbReference>
<dbReference type="UniPathway" id="UPA00148">
    <property type="reaction ID" value="UER00236"/>
</dbReference>
<evidence type="ECO:0000256" key="3">
    <source>
        <dbReference type="ARBA" id="ARBA00001522"/>
    </source>
</evidence>
<keyword evidence="8 14" id="KW-0169">Cobalamin biosynthesis</keyword>
<keyword evidence="17" id="KW-0548">Nucleotidyltransferase</keyword>
<keyword evidence="13 14" id="KW-0342">GTP-binding</keyword>
<dbReference type="NCBIfam" id="NF004469">
    <property type="entry name" value="PRK05800.1"/>
    <property type="match status" value="1"/>
</dbReference>
<keyword evidence="11 14" id="KW-0418">Kinase</keyword>
<evidence type="ECO:0000256" key="11">
    <source>
        <dbReference type="ARBA" id="ARBA00022777"/>
    </source>
</evidence>
<reference evidence="17 18" key="1">
    <citation type="submission" date="2018-05" db="EMBL/GenBank/DDBJ databases">
        <title>Rhodobacteraceae gen. nov., sp. nov. isolated from sea water.</title>
        <authorList>
            <person name="Ren Y."/>
        </authorList>
    </citation>
    <scope>NUCLEOTIDE SEQUENCE [LARGE SCALE GENOMIC DNA]</scope>
    <source>
        <strain evidence="17 18">TG-679</strain>
    </source>
</reference>
<comment type="catalytic activity">
    <reaction evidence="2 14">
        <text>adenosylcob(III)inamide phosphate + GTP + H(+) = adenosylcob(III)inamide-GDP + diphosphate</text>
        <dbReference type="Rhea" id="RHEA:22712"/>
        <dbReference type="ChEBI" id="CHEBI:15378"/>
        <dbReference type="ChEBI" id="CHEBI:33019"/>
        <dbReference type="ChEBI" id="CHEBI:37565"/>
        <dbReference type="ChEBI" id="CHEBI:58502"/>
        <dbReference type="ChEBI" id="CHEBI:60487"/>
        <dbReference type="EC" id="2.7.7.62"/>
    </reaction>
</comment>
<proteinExistence type="inferred from homology"/>